<feature type="region of interest" description="Disordered" evidence="1">
    <location>
        <begin position="1"/>
        <end position="61"/>
    </location>
</feature>
<organism evidence="2 3">
    <name type="scientific">Burkholderia ubonensis</name>
    <dbReference type="NCBI Taxonomy" id="101571"/>
    <lineage>
        <taxon>Bacteria</taxon>
        <taxon>Pseudomonadati</taxon>
        <taxon>Pseudomonadota</taxon>
        <taxon>Betaproteobacteria</taxon>
        <taxon>Burkholderiales</taxon>
        <taxon>Burkholderiaceae</taxon>
        <taxon>Burkholderia</taxon>
        <taxon>Burkholderia cepacia complex</taxon>
    </lineage>
</organism>
<gene>
    <name evidence="2" type="ORF">DF015_29525</name>
</gene>
<evidence type="ECO:0000313" key="3">
    <source>
        <dbReference type="Proteomes" id="UP000273734"/>
    </source>
</evidence>
<evidence type="ECO:0000256" key="1">
    <source>
        <dbReference type="SAM" id="MobiDB-lite"/>
    </source>
</evidence>
<name>A0AB74D0R8_9BURK</name>
<proteinExistence type="predicted"/>
<protein>
    <submittedName>
        <fullName evidence="2">Uncharacterized protein</fullName>
    </submittedName>
</protein>
<dbReference type="AlphaFoldDB" id="A0AB74D0R8"/>
<comment type="caution">
    <text evidence="2">The sequence shown here is derived from an EMBL/GenBank/DDBJ whole genome shotgun (WGS) entry which is preliminary data.</text>
</comment>
<sequence length="61" mass="6810">MKAGHRRPLHRRCTGSEPDRQQEQGSASKKKRHDSRHGAFASVAASAAQQHFPAPDPYRAF</sequence>
<feature type="compositionally biased region" description="Basic residues" evidence="1">
    <location>
        <begin position="1"/>
        <end position="13"/>
    </location>
</feature>
<accession>A0AB74D0R8</accession>
<feature type="compositionally biased region" description="Low complexity" evidence="1">
    <location>
        <begin position="39"/>
        <end position="48"/>
    </location>
</feature>
<evidence type="ECO:0000313" key="2">
    <source>
        <dbReference type="EMBL" id="RQP70596.1"/>
    </source>
</evidence>
<dbReference type="EMBL" id="QTNY01000027">
    <property type="protein sequence ID" value="RQP70596.1"/>
    <property type="molecule type" value="Genomic_DNA"/>
</dbReference>
<reference evidence="2 3" key="1">
    <citation type="submission" date="2018-08" db="EMBL/GenBank/DDBJ databases">
        <title>Comparative analysis of Burkholderia isolates from Puerto Rico.</title>
        <authorList>
            <person name="Hall C."/>
            <person name="Sahl J."/>
            <person name="Wagner D."/>
        </authorList>
    </citation>
    <scope>NUCLEOTIDE SEQUENCE [LARGE SCALE GENOMIC DNA]</scope>
    <source>
        <strain evidence="2 3">Bp8964</strain>
    </source>
</reference>
<dbReference type="Proteomes" id="UP000273734">
    <property type="component" value="Unassembled WGS sequence"/>
</dbReference>